<dbReference type="Gene3D" id="4.10.240.10">
    <property type="entry name" value="Zn(2)-C6 fungal-type DNA-binding domain"/>
    <property type="match status" value="1"/>
</dbReference>
<dbReference type="InterPro" id="IPR050987">
    <property type="entry name" value="AtrR-like"/>
</dbReference>
<dbReference type="SMART" id="SM00066">
    <property type="entry name" value="GAL4"/>
    <property type="match status" value="1"/>
</dbReference>
<dbReference type="SUPFAM" id="SSF57701">
    <property type="entry name" value="Zn2/Cys6 DNA-binding domain"/>
    <property type="match status" value="1"/>
</dbReference>
<dbReference type="InterPro" id="IPR001138">
    <property type="entry name" value="Zn2Cys6_DnaBD"/>
</dbReference>
<dbReference type="PROSITE" id="PS50048">
    <property type="entry name" value="ZN2_CY6_FUNGAL_2"/>
    <property type="match status" value="1"/>
</dbReference>
<feature type="compositionally biased region" description="Polar residues" evidence="3">
    <location>
        <begin position="56"/>
        <end position="73"/>
    </location>
</feature>
<dbReference type="GO" id="GO:0003677">
    <property type="term" value="F:DNA binding"/>
    <property type="evidence" value="ECO:0007669"/>
    <property type="project" value="InterPro"/>
</dbReference>
<organism evidence="5 6">
    <name type="scientific">Ramalina farinacea</name>
    <dbReference type="NCBI Taxonomy" id="258253"/>
    <lineage>
        <taxon>Eukaryota</taxon>
        <taxon>Fungi</taxon>
        <taxon>Dikarya</taxon>
        <taxon>Ascomycota</taxon>
        <taxon>Pezizomycotina</taxon>
        <taxon>Lecanoromycetes</taxon>
        <taxon>OSLEUM clade</taxon>
        <taxon>Lecanoromycetidae</taxon>
        <taxon>Lecanorales</taxon>
        <taxon>Lecanorineae</taxon>
        <taxon>Ramalinaceae</taxon>
        <taxon>Ramalina</taxon>
    </lineage>
</organism>
<evidence type="ECO:0000259" key="4">
    <source>
        <dbReference type="PROSITE" id="PS50048"/>
    </source>
</evidence>
<gene>
    <name evidence="5" type="ORF">OHK93_007039</name>
</gene>
<feature type="region of interest" description="Disordered" evidence="3">
    <location>
        <begin position="1"/>
        <end position="81"/>
    </location>
</feature>
<feature type="compositionally biased region" description="Polar residues" evidence="3">
    <location>
        <begin position="727"/>
        <end position="749"/>
    </location>
</feature>
<dbReference type="Pfam" id="PF00172">
    <property type="entry name" value="Zn_clus"/>
    <property type="match status" value="1"/>
</dbReference>
<dbReference type="InterPro" id="IPR036864">
    <property type="entry name" value="Zn2-C6_fun-type_DNA-bd_sf"/>
</dbReference>
<name>A0AA43QJR0_9LECA</name>
<dbReference type="SMART" id="SM00906">
    <property type="entry name" value="Fungal_trans"/>
    <property type="match status" value="1"/>
</dbReference>
<dbReference type="AlphaFoldDB" id="A0AA43QJR0"/>
<dbReference type="GO" id="GO:0000981">
    <property type="term" value="F:DNA-binding transcription factor activity, RNA polymerase II-specific"/>
    <property type="evidence" value="ECO:0007669"/>
    <property type="project" value="InterPro"/>
</dbReference>
<protein>
    <recommendedName>
        <fullName evidence="4">Zn(2)-C6 fungal-type domain-containing protein</fullName>
    </recommendedName>
</protein>
<reference evidence="5" key="1">
    <citation type="journal article" date="2023" name="Genome Biol. Evol.">
        <title>First Whole Genome Sequence and Flow Cytometry Genome Size Data for the Lichen-Forming Fungus Ramalina farinacea (Ascomycota).</title>
        <authorList>
            <person name="Llewellyn T."/>
            <person name="Mian S."/>
            <person name="Hill R."/>
            <person name="Leitch I.J."/>
            <person name="Gaya E."/>
        </authorList>
    </citation>
    <scope>NUCLEOTIDE SEQUENCE</scope>
    <source>
        <strain evidence="5">LIQ254RAFAR</strain>
    </source>
</reference>
<keyword evidence="6" id="KW-1185">Reference proteome</keyword>
<dbReference type="PANTHER" id="PTHR46910">
    <property type="entry name" value="TRANSCRIPTION FACTOR PDR1"/>
    <property type="match status" value="1"/>
</dbReference>
<keyword evidence="2" id="KW-0539">Nucleus</keyword>
<feature type="compositionally biased region" description="Basic and acidic residues" evidence="3">
    <location>
        <begin position="807"/>
        <end position="817"/>
    </location>
</feature>
<feature type="compositionally biased region" description="Low complexity" evidence="3">
    <location>
        <begin position="793"/>
        <end position="806"/>
    </location>
</feature>
<evidence type="ECO:0000313" key="6">
    <source>
        <dbReference type="Proteomes" id="UP001161017"/>
    </source>
</evidence>
<dbReference type="CDD" id="cd12148">
    <property type="entry name" value="fungal_TF_MHR"/>
    <property type="match status" value="1"/>
</dbReference>
<dbReference type="PROSITE" id="PS00463">
    <property type="entry name" value="ZN2_CY6_FUNGAL_1"/>
    <property type="match status" value="1"/>
</dbReference>
<proteinExistence type="predicted"/>
<dbReference type="Pfam" id="PF04082">
    <property type="entry name" value="Fungal_trans"/>
    <property type="match status" value="1"/>
</dbReference>
<evidence type="ECO:0000313" key="5">
    <source>
        <dbReference type="EMBL" id="MDI1487767.1"/>
    </source>
</evidence>
<feature type="region of interest" description="Disordered" evidence="3">
    <location>
        <begin position="724"/>
        <end position="750"/>
    </location>
</feature>
<feature type="region of interest" description="Disordered" evidence="3">
    <location>
        <begin position="188"/>
        <end position="237"/>
    </location>
</feature>
<dbReference type="CDD" id="cd00067">
    <property type="entry name" value="GAL4"/>
    <property type="match status" value="1"/>
</dbReference>
<feature type="compositionally biased region" description="Low complexity" evidence="3">
    <location>
        <begin position="215"/>
        <end position="225"/>
    </location>
</feature>
<keyword evidence="1" id="KW-0479">Metal-binding</keyword>
<feature type="region of interest" description="Disordered" evidence="3">
    <location>
        <begin position="770"/>
        <end position="817"/>
    </location>
</feature>
<sequence>MHSHDTSSAPSSASIQSPLSPGASMPHLDPAGRPSSGIARGQYPPYPLPNAGSRHPSYNQQYYPPPISHQQPHGTALPGYHEISHHPAAYADPSVLPINAHLSTQQGQKRAYRQRRKDPSCDACRERKVKCDATESSACTECKSRSVNCLFTKETNRRMTSIKQNQDLSKELATAQAELSRLRTFVTGEKASVPNHQPDVSHLPGPDLHQLPSHNLSHLPTLNSPSSPPPASAHALYDPPVKRQKTDAFEDLPKIGINIARFGQGIFKPPYPVQRPSSPVATSSSLPGLPPKDVADVLLRQYRYTIHPTLPMLHWPRFREQYEGVYRDGSLHNVPRIWSAVLFAVFACGTLHRSWSEGQKYLEVSRSLIDLWTEDLTLDFARAALMNCMFLVESNRKSAGWNWIGFAVRISFDIGLNCEAGTWDAVEVEMRRRVWWSIYACDCLLSLELGRPAMIKEEDCDVQMPNPVDDQYIHEGGDWMRPTASMATSQLLPTIHVIGGIARLLGLLKNPQISKHALRAYDAHFDAVMKGFPANHKSRMDEYIDPVEAPPMMYLQNARLMLHRHNLSPICNEQTRSQAIDGCSSVGRDTARLLRRCMREPPSGSQSKITANEDPWEKRMVSASSAFFCTHIWRCTLYLCFRQDFEAALTCVKASSILGDSRRINTACGRYLDFFLGQLVIKMRQGVVLDQDEEMIAYVSADLQGSLQGSWIWQESKGRVHLGRPLQSASSSNANGIQQQELSEATAQSKDGEWAGWDKIASLIRTLAAEQRKSPDQQRAGRVSSTTSPVIQLPPLLSTPSPSTSTPRDRMSIKDLL</sequence>
<evidence type="ECO:0000256" key="2">
    <source>
        <dbReference type="ARBA" id="ARBA00023242"/>
    </source>
</evidence>
<dbReference type="InterPro" id="IPR007219">
    <property type="entry name" value="XnlR_reg_dom"/>
</dbReference>
<comment type="caution">
    <text evidence="5">The sequence shown here is derived from an EMBL/GenBank/DDBJ whole genome shotgun (WGS) entry which is preliminary data.</text>
</comment>
<dbReference type="GO" id="GO:0008270">
    <property type="term" value="F:zinc ion binding"/>
    <property type="evidence" value="ECO:0007669"/>
    <property type="project" value="InterPro"/>
</dbReference>
<dbReference type="PANTHER" id="PTHR46910:SF1">
    <property type="entry name" value="MISCELLANEOUS ZN(II)2CYS6 TRANSCRIPTION FACTOR (EUROFUNG)-RELATED"/>
    <property type="match status" value="1"/>
</dbReference>
<dbReference type="GO" id="GO:0006351">
    <property type="term" value="P:DNA-templated transcription"/>
    <property type="evidence" value="ECO:0007669"/>
    <property type="project" value="InterPro"/>
</dbReference>
<evidence type="ECO:0000256" key="1">
    <source>
        <dbReference type="ARBA" id="ARBA00022723"/>
    </source>
</evidence>
<feature type="domain" description="Zn(2)-C6 fungal-type" evidence="4">
    <location>
        <begin position="120"/>
        <end position="151"/>
    </location>
</feature>
<dbReference type="Proteomes" id="UP001161017">
    <property type="component" value="Unassembled WGS sequence"/>
</dbReference>
<feature type="compositionally biased region" description="Low complexity" evidence="3">
    <location>
        <begin position="7"/>
        <end position="21"/>
    </location>
</feature>
<evidence type="ECO:0000256" key="3">
    <source>
        <dbReference type="SAM" id="MobiDB-lite"/>
    </source>
</evidence>
<accession>A0AA43QJR0</accession>
<dbReference type="EMBL" id="JAPUFD010000006">
    <property type="protein sequence ID" value="MDI1487767.1"/>
    <property type="molecule type" value="Genomic_DNA"/>
</dbReference>